<proteinExistence type="predicted"/>
<evidence type="ECO:0000313" key="1">
    <source>
        <dbReference type="EMBL" id="KAG9228178.1"/>
    </source>
</evidence>
<dbReference type="EMBL" id="MU252032">
    <property type="protein sequence ID" value="KAG9228178.1"/>
    <property type="molecule type" value="Genomic_DNA"/>
</dbReference>
<comment type="caution">
    <text evidence="1">The sequence shown here is derived from an EMBL/GenBank/DDBJ whole genome shotgun (WGS) entry which is preliminary data.</text>
</comment>
<protein>
    <submittedName>
        <fullName evidence="1">Uncharacterized protein</fullName>
    </submittedName>
</protein>
<accession>A0A9P8BYS7</accession>
<dbReference type="Proteomes" id="UP000824998">
    <property type="component" value="Unassembled WGS sequence"/>
</dbReference>
<sequence>MMSTNVVDGRLIQFISEDFSAMCANGRFLFDHDPKAQAALQFVSNQSHHTRSHIRSIVFGKNFLWSIDPHIQDGEHYVIWGEPGDEVYYQHILHQPDWILSSLPELREISFYIPLGHDDTHCSMVLMDFIEHMKYRDFEDRTVEVIRFMFVENLDEAFQPLLCRHLKDPLKLLDCCALEEGCMKNHWGATREVNYHPVVAFEGRAINEEEALSKYGWKHARTVFSIRWVSTSVLLM</sequence>
<organism evidence="1 2">
    <name type="scientific">Amylocarpus encephaloides</name>
    <dbReference type="NCBI Taxonomy" id="45428"/>
    <lineage>
        <taxon>Eukaryota</taxon>
        <taxon>Fungi</taxon>
        <taxon>Dikarya</taxon>
        <taxon>Ascomycota</taxon>
        <taxon>Pezizomycotina</taxon>
        <taxon>Leotiomycetes</taxon>
        <taxon>Helotiales</taxon>
        <taxon>Helotiales incertae sedis</taxon>
        <taxon>Amylocarpus</taxon>
    </lineage>
</organism>
<keyword evidence="2" id="KW-1185">Reference proteome</keyword>
<gene>
    <name evidence="1" type="ORF">BJ875DRAFT_478157</name>
</gene>
<evidence type="ECO:0000313" key="2">
    <source>
        <dbReference type="Proteomes" id="UP000824998"/>
    </source>
</evidence>
<dbReference type="AlphaFoldDB" id="A0A9P8BYS7"/>
<reference evidence="1" key="1">
    <citation type="journal article" date="2021" name="IMA Fungus">
        <title>Genomic characterization of three marine fungi, including Emericellopsis atlantica sp. nov. with signatures of a generalist lifestyle and marine biomass degradation.</title>
        <authorList>
            <person name="Hagestad O.C."/>
            <person name="Hou L."/>
            <person name="Andersen J.H."/>
            <person name="Hansen E.H."/>
            <person name="Altermark B."/>
            <person name="Li C."/>
            <person name="Kuhnert E."/>
            <person name="Cox R.J."/>
            <person name="Crous P.W."/>
            <person name="Spatafora J.W."/>
            <person name="Lail K."/>
            <person name="Amirebrahimi M."/>
            <person name="Lipzen A."/>
            <person name="Pangilinan J."/>
            <person name="Andreopoulos W."/>
            <person name="Hayes R.D."/>
            <person name="Ng V."/>
            <person name="Grigoriev I.V."/>
            <person name="Jackson S.A."/>
            <person name="Sutton T.D.S."/>
            <person name="Dobson A.D.W."/>
            <person name="Rama T."/>
        </authorList>
    </citation>
    <scope>NUCLEOTIDE SEQUENCE</scope>
    <source>
        <strain evidence="1">TRa018bII</strain>
    </source>
</reference>
<name>A0A9P8BYS7_9HELO</name>